<dbReference type="RefSeq" id="WP_100904382.1">
    <property type="nucleotide sequence ID" value="NZ_CAWNNC010000009.1"/>
</dbReference>
<dbReference type="AlphaFoldDB" id="A0A2K8TB17"/>
<name>A0A2K8TB17_9NOSO</name>
<dbReference type="KEGG" id="nfl:COO91_11096"/>
<dbReference type="EMBL" id="CP024793">
    <property type="protein sequence ID" value="AUB44849.1"/>
    <property type="molecule type" value="Genomic_DNA"/>
</dbReference>
<dbReference type="OrthoDB" id="516854at2"/>
<sequence>MDINQQKEQFSISYIRAIAAVAGYSLYRPEVDNDSVDLGIVSRGGKGKILSPRLELQLKCTSRGILDENYIKYPLNLKNYNDLKIHALVPRILVVVLVPEKITDWIKQTESELCLRNCAYWVSLRGMPDTENTTNVTIEVPRSNQFTPDALQAIIQRISFGDLP</sequence>
<protein>
    <recommendedName>
        <fullName evidence="1">DUF4365 domain-containing protein</fullName>
    </recommendedName>
</protein>
<organism evidence="2 3">
    <name type="scientific">Nostoc flagelliforme CCNUN1</name>
    <dbReference type="NCBI Taxonomy" id="2038116"/>
    <lineage>
        <taxon>Bacteria</taxon>
        <taxon>Bacillati</taxon>
        <taxon>Cyanobacteriota</taxon>
        <taxon>Cyanophyceae</taxon>
        <taxon>Nostocales</taxon>
        <taxon>Nostocaceae</taxon>
        <taxon>Nostoc</taxon>
    </lineage>
</organism>
<keyword evidence="3" id="KW-1185">Reference proteome</keyword>
<accession>A0A2K8TB17</accession>
<evidence type="ECO:0000313" key="3">
    <source>
        <dbReference type="Proteomes" id="UP000232003"/>
    </source>
</evidence>
<keyword evidence="2" id="KW-0614">Plasmid</keyword>
<reference evidence="2 3" key="1">
    <citation type="submission" date="2017-11" db="EMBL/GenBank/DDBJ databases">
        <title>Complete genome of a free-living desiccation-tolerant cyanobacterium and its photosynthetic adaptation to extreme terrestrial habitat.</title>
        <authorList>
            <person name="Shang J."/>
        </authorList>
    </citation>
    <scope>NUCLEOTIDE SEQUENCE [LARGE SCALE GENOMIC DNA]</scope>
    <source>
        <strain evidence="2 3">CCNUN1</strain>
        <plasmid evidence="3">pnfsy08</plasmid>
    </source>
</reference>
<dbReference type="Proteomes" id="UP000232003">
    <property type="component" value="Plasmid pNFSY08"/>
</dbReference>
<proteinExistence type="predicted"/>
<geneLocation type="plasmid" evidence="3">
    <name>pnfsy08</name>
</geneLocation>
<evidence type="ECO:0000313" key="2">
    <source>
        <dbReference type="EMBL" id="AUB44849.1"/>
    </source>
</evidence>
<gene>
    <name evidence="2" type="ORF">COO91_11096</name>
</gene>
<feature type="domain" description="DUF4365" evidence="1">
    <location>
        <begin position="8"/>
        <end position="157"/>
    </location>
</feature>
<dbReference type="InterPro" id="IPR025375">
    <property type="entry name" value="DUF4365"/>
</dbReference>
<evidence type="ECO:0000259" key="1">
    <source>
        <dbReference type="Pfam" id="PF14280"/>
    </source>
</evidence>
<dbReference type="Pfam" id="PF14280">
    <property type="entry name" value="DUF4365"/>
    <property type="match status" value="1"/>
</dbReference>